<evidence type="ECO:0000313" key="2">
    <source>
        <dbReference type="EMBL" id="VDO74899.1"/>
    </source>
</evidence>
<dbReference type="Proteomes" id="UP000279833">
    <property type="component" value="Unassembled WGS sequence"/>
</dbReference>
<dbReference type="WBParaSite" id="SCUD_0000248901-mRNA-1">
    <property type="protein sequence ID" value="SCUD_0000248901-mRNA-1"/>
    <property type="gene ID" value="SCUD_0000248901"/>
</dbReference>
<organism evidence="4">
    <name type="scientific">Schistosoma curassoni</name>
    <dbReference type="NCBI Taxonomy" id="6186"/>
    <lineage>
        <taxon>Eukaryota</taxon>
        <taxon>Metazoa</taxon>
        <taxon>Spiralia</taxon>
        <taxon>Lophotrochozoa</taxon>
        <taxon>Platyhelminthes</taxon>
        <taxon>Trematoda</taxon>
        <taxon>Digenea</taxon>
        <taxon>Strigeidida</taxon>
        <taxon>Schistosomatoidea</taxon>
        <taxon>Schistosomatidae</taxon>
        <taxon>Schistosoma</taxon>
    </lineage>
</organism>
<name>A0A183JIG6_9TREM</name>
<feature type="region of interest" description="Disordered" evidence="1">
    <location>
        <begin position="70"/>
        <end position="93"/>
    </location>
</feature>
<gene>
    <name evidence="2" type="ORF">SCUD_LOCUS2489</name>
</gene>
<proteinExistence type="predicted"/>
<keyword evidence="3" id="KW-1185">Reference proteome</keyword>
<dbReference type="AlphaFoldDB" id="A0A183JIG6"/>
<protein>
    <submittedName>
        <fullName evidence="4">DUF1016 family protein</fullName>
    </submittedName>
</protein>
<sequence length="133" mass="15664">MLVQPLPVNVAETVKDNRKYFRTIINEVKGGWDFLCERRFFEFYERREDILLHSERTFFMMEISYIQHSNHQSQERVRTRQQSGDAKPSHHFTRMQSLSGPVTVDSEIVGGLWLELQPVHLQLTAVLENTSLD</sequence>
<reference evidence="4" key="1">
    <citation type="submission" date="2016-06" db="UniProtKB">
        <authorList>
            <consortium name="WormBaseParasite"/>
        </authorList>
    </citation>
    <scope>IDENTIFICATION</scope>
</reference>
<evidence type="ECO:0000313" key="4">
    <source>
        <dbReference type="WBParaSite" id="SCUD_0000248901-mRNA-1"/>
    </source>
</evidence>
<dbReference type="STRING" id="6186.A0A183JIG6"/>
<reference evidence="2 3" key="2">
    <citation type="submission" date="2018-11" db="EMBL/GenBank/DDBJ databases">
        <authorList>
            <consortium name="Pathogen Informatics"/>
        </authorList>
    </citation>
    <scope>NUCLEOTIDE SEQUENCE [LARGE SCALE GENOMIC DNA]</scope>
    <source>
        <strain evidence="2">Dakar</strain>
        <strain evidence="3">Dakar, Senegal</strain>
    </source>
</reference>
<accession>A0A183JIG6</accession>
<dbReference type="EMBL" id="UZAK01002435">
    <property type="protein sequence ID" value="VDO74899.1"/>
    <property type="molecule type" value="Genomic_DNA"/>
</dbReference>
<evidence type="ECO:0000313" key="3">
    <source>
        <dbReference type="Proteomes" id="UP000279833"/>
    </source>
</evidence>
<evidence type="ECO:0000256" key="1">
    <source>
        <dbReference type="SAM" id="MobiDB-lite"/>
    </source>
</evidence>